<keyword evidence="2" id="KW-1185">Reference proteome</keyword>
<comment type="caution">
    <text evidence="1">The sequence shown here is derived from an EMBL/GenBank/DDBJ whole genome shotgun (WGS) entry which is preliminary data.</text>
</comment>
<protein>
    <submittedName>
        <fullName evidence="1">Uncharacterized protein</fullName>
    </submittedName>
</protein>
<evidence type="ECO:0000313" key="1">
    <source>
        <dbReference type="EMBL" id="KAJ8682809.1"/>
    </source>
</evidence>
<evidence type="ECO:0000313" key="2">
    <source>
        <dbReference type="Proteomes" id="UP001239111"/>
    </source>
</evidence>
<reference evidence="1" key="1">
    <citation type="submission" date="2023-04" db="EMBL/GenBank/DDBJ databases">
        <title>A chromosome-level genome assembly of the parasitoid wasp Eretmocerus hayati.</title>
        <authorList>
            <person name="Zhong Y."/>
            <person name="Liu S."/>
            <person name="Liu Y."/>
        </authorList>
    </citation>
    <scope>NUCLEOTIDE SEQUENCE</scope>
    <source>
        <strain evidence="1">ZJU_SS_LIU_2023</strain>
    </source>
</reference>
<sequence length="1238" mass="139373">MSSSSLRHWLSCGDVEKLENVVLEGKGIRLLGEQSSDLRTRVFLKGLPNYLTKIAQIHDAVARGSLIEVRKIVESEPKKKLVVAKDPAGTPLIHKAVYYDHQNILEWIINNYPVTVDQKDREGRTALHYCAACRDPDAVWDLLIESGCDSSECDRRAKPAAYYLHHSNEIELPDPERMAGRRLRPRNAPRTMTLDFKPSNIRIWIHNRDIGKLQHVLWEGHGSRLRCETSNNMRVKRFLDAVPFIMAAIKDIHTAVIKNDIEAFRQAVDEPVSPIILSSKDSNGLNVLHKAAGLGYGVMVKEILSRYPVIINAQDNEGRTPLHYAAICRDGGTMYDLLVVEGADETKVDNRHKMPSYYKHKASDVDLSCLVMIPDAPRVGAIFPRNWDWRIIDSDQPLRRQKRSKGHTSNNSNGDDDSAFDSGESTKLTEELATPEIENAEDELNGNENDENADAEKAEEDNEVGETENGDPEAEESEKPETAGSEEATAEADDNNNNDETESQEETAEAEAPQEEEAKNEEENENKTTNEEENNGEDEENAKENGEEENEENNEENAEEGKVEETEENNADDGEEKEADENAEENEAEGETKEEEEETTTPEEGTTDPDEGTKEESEENQPENDESKTDENEEQPDSGVGITPNDEEQEGRVPQAILGDSEDLLDGEPEQLDEETAELLASGTMEQLATIVLSGEGHRLVGRKSTDSDLQAFLNNVPNYMAKIQAVHKAAREGELKDLQTSLDRRKFAVAKDKSSPHGATPLHVAVIFGHTPVVRYLASRFPETAHALDFDGRTPLHYAATLNDNGHYYNLLLNLGANPLVQDNFGHKAAFYKENQEDLSHKQLLRDFGASEELADEMLEDKDEKIFEEEEGHYLAKSLGDPLIKGLTEVANTRPNNPVTYLATYLYNFANQDEVVRDSEGSDVLIIEEEKENTQEDPPKETKDEDESNNENDDGYPRSPTFEERQSHFAESERDENGQSPVHYAANRSQVKDSLYHMLQEKQMNIAIRDSQYRTARDMAEMAGNYQNVREIDRFVVYLAARGETDKLVELLMEGYDHILDTEDEGKNIIQIAADEGNKATVQFLQSISNYTESLDALHRAIRLGDLMQLRDLFDSRGDGAKLLAMGKNRFGRCTLHTAVLNEQVDIVQHIAKNYPDTLRVGDNLERTALHYATGIPSIEIMSNVLIQAGAKRVHKDLKLRQPAYYFMNRSEIRQLQEEEKEIRKMETGRVDDDSSD</sequence>
<name>A0ACC2PGT2_9HYME</name>
<gene>
    <name evidence="1" type="ORF">QAD02_018601</name>
</gene>
<dbReference type="Proteomes" id="UP001239111">
    <property type="component" value="Chromosome 1"/>
</dbReference>
<dbReference type="EMBL" id="CM056741">
    <property type="protein sequence ID" value="KAJ8682809.1"/>
    <property type="molecule type" value="Genomic_DNA"/>
</dbReference>
<organism evidence="1 2">
    <name type="scientific">Eretmocerus hayati</name>
    <dbReference type="NCBI Taxonomy" id="131215"/>
    <lineage>
        <taxon>Eukaryota</taxon>
        <taxon>Metazoa</taxon>
        <taxon>Ecdysozoa</taxon>
        <taxon>Arthropoda</taxon>
        <taxon>Hexapoda</taxon>
        <taxon>Insecta</taxon>
        <taxon>Pterygota</taxon>
        <taxon>Neoptera</taxon>
        <taxon>Endopterygota</taxon>
        <taxon>Hymenoptera</taxon>
        <taxon>Apocrita</taxon>
        <taxon>Proctotrupomorpha</taxon>
        <taxon>Chalcidoidea</taxon>
        <taxon>Aphelinidae</taxon>
        <taxon>Aphelininae</taxon>
        <taxon>Eretmocerus</taxon>
    </lineage>
</organism>
<accession>A0ACC2PGT2</accession>
<proteinExistence type="predicted"/>